<evidence type="ECO:0000313" key="2">
    <source>
        <dbReference type="Proteomes" id="UP001152562"/>
    </source>
</evidence>
<proteinExistence type="predicted"/>
<sequence>MASDKLIPISVARKKFGNTPVSVLRIQKNSFKDCPINPQHRMKLIEPSSGAINHGLDPYTPSQFPAMIDKRRTRIQTSVLAPGTIRFSNFAAGGGRQT</sequence>
<organism evidence="1 2">
    <name type="scientific">Pieris brassicae</name>
    <name type="common">White butterfly</name>
    <name type="synonym">Large white butterfly</name>
    <dbReference type="NCBI Taxonomy" id="7116"/>
    <lineage>
        <taxon>Eukaryota</taxon>
        <taxon>Metazoa</taxon>
        <taxon>Ecdysozoa</taxon>
        <taxon>Arthropoda</taxon>
        <taxon>Hexapoda</taxon>
        <taxon>Insecta</taxon>
        <taxon>Pterygota</taxon>
        <taxon>Neoptera</taxon>
        <taxon>Endopterygota</taxon>
        <taxon>Lepidoptera</taxon>
        <taxon>Glossata</taxon>
        <taxon>Ditrysia</taxon>
        <taxon>Papilionoidea</taxon>
        <taxon>Pieridae</taxon>
        <taxon>Pierinae</taxon>
        <taxon>Pieris</taxon>
    </lineage>
</organism>
<dbReference type="AlphaFoldDB" id="A0A9P0TC64"/>
<gene>
    <name evidence="1" type="ORF">PIBRA_LOCUS5656</name>
</gene>
<dbReference type="Proteomes" id="UP001152562">
    <property type="component" value="Unassembled WGS sequence"/>
</dbReference>
<accession>A0A9P0TC64</accession>
<name>A0A9P0TC64_PIEBR</name>
<evidence type="ECO:0000313" key="1">
    <source>
        <dbReference type="EMBL" id="CAH4028861.1"/>
    </source>
</evidence>
<keyword evidence="2" id="KW-1185">Reference proteome</keyword>
<comment type="caution">
    <text evidence="1">The sequence shown here is derived from an EMBL/GenBank/DDBJ whole genome shotgun (WGS) entry which is preliminary data.</text>
</comment>
<protein>
    <submittedName>
        <fullName evidence="1">Uncharacterized protein</fullName>
    </submittedName>
</protein>
<dbReference type="EMBL" id="CALOZG010000005">
    <property type="protein sequence ID" value="CAH4028861.1"/>
    <property type="molecule type" value="Genomic_DNA"/>
</dbReference>
<reference evidence="1" key="1">
    <citation type="submission" date="2022-05" db="EMBL/GenBank/DDBJ databases">
        <authorList>
            <person name="Okamura Y."/>
        </authorList>
    </citation>
    <scope>NUCLEOTIDE SEQUENCE</scope>
</reference>